<feature type="transmembrane region" description="Helical" evidence="1">
    <location>
        <begin position="56"/>
        <end position="74"/>
    </location>
</feature>
<dbReference type="EMBL" id="SWBQ01000005">
    <property type="protein sequence ID" value="TKC04466.1"/>
    <property type="molecule type" value="Genomic_DNA"/>
</dbReference>
<accession>A0A4U1CH80</accession>
<evidence type="ECO:0000313" key="2">
    <source>
        <dbReference type="EMBL" id="TKC04466.1"/>
    </source>
</evidence>
<keyword evidence="1" id="KW-0812">Transmembrane</keyword>
<dbReference type="Proteomes" id="UP000307244">
    <property type="component" value="Unassembled WGS sequence"/>
</dbReference>
<dbReference type="Pfam" id="PF13572">
    <property type="entry name" value="DUF4134"/>
    <property type="match status" value="1"/>
</dbReference>
<dbReference type="InterPro" id="IPR025408">
    <property type="entry name" value="DUF4134"/>
</dbReference>
<proteinExistence type="predicted"/>
<keyword evidence="1" id="KW-1133">Transmembrane helix</keyword>
<sequence>MLSELSAKVTGWNKLIAGGAAILAFFAQAAYSQDGNQGIAEATNKVAGYFDTGTDLMYAIGAIMGLVGAVKVYSKWNAGEPDTAKVATAWFGSCIFLVVVATVLKSFFGI</sequence>
<organism evidence="2 3">
    <name type="scientific">Pedobacter frigoris</name>
    <dbReference type="NCBI Taxonomy" id="2571272"/>
    <lineage>
        <taxon>Bacteria</taxon>
        <taxon>Pseudomonadati</taxon>
        <taxon>Bacteroidota</taxon>
        <taxon>Sphingobacteriia</taxon>
        <taxon>Sphingobacteriales</taxon>
        <taxon>Sphingobacteriaceae</taxon>
        <taxon>Pedobacter</taxon>
    </lineage>
</organism>
<keyword evidence="1" id="KW-0472">Membrane</keyword>
<reference evidence="2 3" key="1">
    <citation type="submission" date="2019-04" db="EMBL/GenBank/DDBJ databases">
        <title>Pedobacter sp. RP-3-15 sp. nov., isolated from Arctic soil.</title>
        <authorList>
            <person name="Dahal R.H."/>
            <person name="Kim D.-U."/>
        </authorList>
    </citation>
    <scope>NUCLEOTIDE SEQUENCE [LARGE SCALE GENOMIC DNA]</scope>
    <source>
        <strain evidence="2 3">RP-3-15</strain>
    </source>
</reference>
<name>A0A4U1CH80_9SPHI</name>
<gene>
    <name evidence="2" type="ORF">FA047_16635</name>
</gene>
<evidence type="ECO:0000256" key="1">
    <source>
        <dbReference type="SAM" id="Phobius"/>
    </source>
</evidence>
<dbReference type="OrthoDB" id="1029065at2"/>
<evidence type="ECO:0000313" key="3">
    <source>
        <dbReference type="Proteomes" id="UP000307244"/>
    </source>
</evidence>
<keyword evidence="3" id="KW-1185">Reference proteome</keyword>
<comment type="caution">
    <text evidence="2">The sequence shown here is derived from an EMBL/GenBank/DDBJ whole genome shotgun (WGS) entry which is preliminary data.</text>
</comment>
<protein>
    <submittedName>
        <fullName evidence="2">DUF4134 domain-containing protein</fullName>
    </submittedName>
</protein>
<dbReference type="AlphaFoldDB" id="A0A4U1CH80"/>
<feature type="transmembrane region" description="Helical" evidence="1">
    <location>
        <begin position="86"/>
        <end position="108"/>
    </location>
</feature>